<protein>
    <submittedName>
        <fullName evidence="1">Methyl-accepting chemotaxis protein</fullName>
    </submittedName>
</protein>
<dbReference type="Proteomes" id="UP000042527">
    <property type="component" value="Unassembled WGS sequence"/>
</dbReference>
<dbReference type="Proteomes" id="UP000323594">
    <property type="component" value="Chromosome"/>
</dbReference>
<dbReference type="SUPFAM" id="SSF103190">
    <property type="entry name" value="Sensory domain-like"/>
    <property type="match status" value="1"/>
</dbReference>
<reference evidence="2 4" key="3">
    <citation type="submission" date="2019-08" db="EMBL/GenBank/DDBJ databases">
        <authorList>
            <person name="Kuhnert P."/>
        </authorList>
    </citation>
    <scope>NUCLEOTIDE SEQUENCE [LARGE SCALE GENOMIC DNA]</scope>
    <source>
        <strain evidence="2 4">B36.5</strain>
    </source>
</reference>
<dbReference type="AlphaFoldDB" id="A0A0B7GVT4"/>
<accession>A0A0B7GVT4</accession>
<reference evidence="1" key="2">
    <citation type="submission" date="2015-01" db="EMBL/GenBank/DDBJ databases">
        <authorList>
            <person name="Xiang T."/>
            <person name="Song Y."/>
            <person name="Huang L."/>
            <person name="Wang B."/>
            <person name="Wu P."/>
        </authorList>
    </citation>
    <scope>NUCLEOTIDE SEQUENCE [LARGE SCALE GENOMIC DNA]</scope>
    <source>
        <strain evidence="1">V1</strain>
    </source>
</reference>
<evidence type="ECO:0000313" key="3">
    <source>
        <dbReference type="Proteomes" id="UP000042527"/>
    </source>
</evidence>
<gene>
    <name evidence="2" type="ORF">FUT82_04155</name>
    <name evidence="1" type="ORF">TPHV1_140003</name>
</gene>
<reference evidence="3" key="1">
    <citation type="submission" date="2015-01" db="EMBL/GenBank/DDBJ databases">
        <authorList>
            <person name="Manzoor Shahid"/>
            <person name="Zubair Saima"/>
        </authorList>
    </citation>
    <scope>NUCLEOTIDE SEQUENCE [LARGE SCALE GENOMIC DNA]</scope>
    <source>
        <strain evidence="3">V1</strain>
    </source>
</reference>
<evidence type="ECO:0000313" key="1">
    <source>
        <dbReference type="EMBL" id="CEM61055.1"/>
    </source>
</evidence>
<name>A0A0B7GVT4_TREPH</name>
<dbReference type="Gene3D" id="3.30.450.20">
    <property type="entry name" value="PAS domain"/>
    <property type="match status" value="1"/>
</dbReference>
<proteinExistence type="predicted"/>
<dbReference type="InterPro" id="IPR029151">
    <property type="entry name" value="Sensor-like_sf"/>
</dbReference>
<organism evidence="1 3">
    <name type="scientific">Treponema phagedenis</name>
    <dbReference type="NCBI Taxonomy" id="162"/>
    <lineage>
        <taxon>Bacteria</taxon>
        <taxon>Pseudomonadati</taxon>
        <taxon>Spirochaetota</taxon>
        <taxon>Spirochaetia</taxon>
        <taxon>Spirochaetales</taxon>
        <taxon>Treponemataceae</taxon>
        <taxon>Treponema</taxon>
    </lineage>
</organism>
<sequence>MTNNDKTKITRRFSIRRRRMMWIFGTLLVVSLLLLSLLALRRARMAVLEKVRSELVNKATDTATILDERITIFFTFLDCVSRNDFLHNDQNSYFEKTQYLAKEAKSNKNIYELAICDTSGFYYGSDGSTEMLAQRGWFQSAKDGKPFISEPYISATEDKLLITCSIP</sequence>
<evidence type="ECO:0000313" key="2">
    <source>
        <dbReference type="EMBL" id="QEJ97258.1"/>
    </source>
</evidence>
<dbReference type="EMBL" id="CP042817">
    <property type="protein sequence ID" value="QEJ97258.1"/>
    <property type="molecule type" value="Genomic_DNA"/>
</dbReference>
<dbReference type="CDD" id="cd18773">
    <property type="entry name" value="PDC1_HK_sensor"/>
    <property type="match status" value="1"/>
</dbReference>
<dbReference type="EMBL" id="CDNC01000006">
    <property type="protein sequence ID" value="CEM61055.1"/>
    <property type="molecule type" value="Genomic_DNA"/>
</dbReference>
<evidence type="ECO:0000313" key="4">
    <source>
        <dbReference type="Proteomes" id="UP000323594"/>
    </source>
</evidence>
<keyword evidence="3" id="KW-1185">Reference proteome</keyword>